<evidence type="ECO:0008006" key="3">
    <source>
        <dbReference type="Google" id="ProtNLM"/>
    </source>
</evidence>
<protein>
    <recommendedName>
        <fullName evidence="3">Endonuclease/exonuclease/phosphatase domain-containing protein</fullName>
    </recommendedName>
</protein>
<dbReference type="Proteomes" id="UP000821853">
    <property type="component" value="Chromosome 2"/>
</dbReference>
<dbReference type="InterPro" id="IPR036691">
    <property type="entry name" value="Endo/exonu/phosph_ase_sf"/>
</dbReference>
<reference evidence="1 2" key="1">
    <citation type="journal article" date="2020" name="Cell">
        <title>Large-Scale Comparative Analyses of Tick Genomes Elucidate Their Genetic Diversity and Vector Capacities.</title>
        <authorList>
            <consortium name="Tick Genome and Microbiome Consortium (TIGMIC)"/>
            <person name="Jia N."/>
            <person name="Wang J."/>
            <person name="Shi W."/>
            <person name="Du L."/>
            <person name="Sun Y."/>
            <person name="Zhan W."/>
            <person name="Jiang J.F."/>
            <person name="Wang Q."/>
            <person name="Zhang B."/>
            <person name="Ji P."/>
            <person name="Bell-Sakyi L."/>
            <person name="Cui X.M."/>
            <person name="Yuan T.T."/>
            <person name="Jiang B.G."/>
            <person name="Yang W.F."/>
            <person name="Lam T.T."/>
            <person name="Chang Q.C."/>
            <person name="Ding S.J."/>
            <person name="Wang X.J."/>
            <person name="Zhu J.G."/>
            <person name="Ruan X.D."/>
            <person name="Zhao L."/>
            <person name="Wei J.T."/>
            <person name="Ye R.Z."/>
            <person name="Que T.C."/>
            <person name="Du C.H."/>
            <person name="Zhou Y.H."/>
            <person name="Cheng J.X."/>
            <person name="Dai P.F."/>
            <person name="Guo W.B."/>
            <person name="Han X.H."/>
            <person name="Huang E.J."/>
            <person name="Li L.F."/>
            <person name="Wei W."/>
            <person name="Gao Y.C."/>
            <person name="Liu J.Z."/>
            <person name="Shao H.Z."/>
            <person name="Wang X."/>
            <person name="Wang C.C."/>
            <person name="Yang T.C."/>
            <person name="Huo Q.B."/>
            <person name="Li W."/>
            <person name="Chen H.Y."/>
            <person name="Chen S.E."/>
            <person name="Zhou L.G."/>
            <person name="Ni X.B."/>
            <person name="Tian J.H."/>
            <person name="Sheng Y."/>
            <person name="Liu T."/>
            <person name="Pan Y.S."/>
            <person name="Xia L.Y."/>
            <person name="Li J."/>
            <person name="Zhao F."/>
            <person name="Cao W.C."/>
        </authorList>
    </citation>
    <scope>NUCLEOTIDE SEQUENCE [LARGE SCALE GENOMIC DNA]</scope>
    <source>
        <strain evidence="1">HaeL-2018</strain>
    </source>
</reference>
<comment type="caution">
    <text evidence="1">The sequence shown here is derived from an EMBL/GenBank/DDBJ whole genome shotgun (WGS) entry which is preliminary data.</text>
</comment>
<sequence length="169" mass="19573">MQYSNVWPRWRVPWRPIIPTNAAQSNGSNRITSLGDMPKPKRTLQWPVKTKNFHIWQWNCASFKQRRATLQQYLESQPKKPQVILLQETLCETLTIPGYRVVAAGEQGKRGLATLVSTQVSFQEHVLKINSAKLENIMIEIVPNVKWSARLFILNVYDSPSDYKHLSTR</sequence>
<evidence type="ECO:0000313" key="2">
    <source>
        <dbReference type="Proteomes" id="UP000821853"/>
    </source>
</evidence>
<dbReference type="Gene3D" id="3.60.10.10">
    <property type="entry name" value="Endonuclease/exonuclease/phosphatase"/>
    <property type="match status" value="1"/>
</dbReference>
<organism evidence="1 2">
    <name type="scientific">Haemaphysalis longicornis</name>
    <name type="common">Bush tick</name>
    <dbReference type="NCBI Taxonomy" id="44386"/>
    <lineage>
        <taxon>Eukaryota</taxon>
        <taxon>Metazoa</taxon>
        <taxon>Ecdysozoa</taxon>
        <taxon>Arthropoda</taxon>
        <taxon>Chelicerata</taxon>
        <taxon>Arachnida</taxon>
        <taxon>Acari</taxon>
        <taxon>Parasitiformes</taxon>
        <taxon>Ixodida</taxon>
        <taxon>Ixodoidea</taxon>
        <taxon>Ixodidae</taxon>
        <taxon>Haemaphysalinae</taxon>
        <taxon>Haemaphysalis</taxon>
    </lineage>
</organism>
<accession>A0A9J6FTR4</accession>
<dbReference type="EMBL" id="JABSTR010000004">
    <property type="protein sequence ID" value="KAH9366155.1"/>
    <property type="molecule type" value="Genomic_DNA"/>
</dbReference>
<evidence type="ECO:0000313" key="1">
    <source>
        <dbReference type="EMBL" id="KAH9366155.1"/>
    </source>
</evidence>
<gene>
    <name evidence="1" type="ORF">HPB48_012723</name>
</gene>
<dbReference type="SUPFAM" id="SSF56219">
    <property type="entry name" value="DNase I-like"/>
    <property type="match status" value="1"/>
</dbReference>
<keyword evidence="2" id="KW-1185">Reference proteome</keyword>
<dbReference type="VEuPathDB" id="VectorBase:HLOH_043525"/>
<dbReference type="AlphaFoldDB" id="A0A9J6FTR4"/>
<proteinExistence type="predicted"/>
<name>A0A9J6FTR4_HAELO</name>